<dbReference type="EMBL" id="WNKQ01000002">
    <property type="protein sequence ID" value="KAF5852962.1"/>
    <property type="molecule type" value="Genomic_DNA"/>
</dbReference>
<reference evidence="1" key="1">
    <citation type="submission" date="2019-11" db="EMBL/GenBank/DDBJ databases">
        <title>Bipolaris sorokiniana Genome sequencing.</title>
        <authorList>
            <person name="Wang H."/>
        </authorList>
    </citation>
    <scope>NUCLEOTIDE SEQUENCE</scope>
</reference>
<dbReference type="Pfam" id="PF19086">
    <property type="entry name" value="Terpene_syn_C_2"/>
    <property type="match status" value="1"/>
</dbReference>
<gene>
    <name evidence="1" type="ORF">GGP41_001483</name>
</gene>
<dbReference type="Gene3D" id="1.10.600.10">
    <property type="entry name" value="Farnesyl Diphosphate Synthase"/>
    <property type="match status" value="1"/>
</dbReference>
<sequence length="274" mass="31987">MAAFSSLTLFGTNNFLEHTEAAEEKQAWVKHGAFAAAINFHQPTCNQGQQWHRVLGMKCMAAESMLKGMNIDRERCLYMVDKYRTEWVDVVEKPRPEEGFSSLQEHTKYSSQKFGWAAQEHDLVQHVLEPIEEGICLTNDYWSWERELSDHLTNGNRINNSVDVAMRILNLDQATAKEWLKERLIGLECEYVQYKVEFYQEHPNLSLELRRWIELAGSIMRGMHYWASSRACHHGWKEHREQAQNTPLTQDGAQVLMRPIKYIASYLQMVYGQC</sequence>
<proteinExistence type="predicted"/>
<evidence type="ECO:0000313" key="2">
    <source>
        <dbReference type="Proteomes" id="UP000624244"/>
    </source>
</evidence>
<comment type="caution">
    <text evidence="1">The sequence shown here is derived from an EMBL/GenBank/DDBJ whole genome shotgun (WGS) entry which is preliminary data.</text>
</comment>
<dbReference type="SUPFAM" id="SSF48576">
    <property type="entry name" value="Terpenoid synthases"/>
    <property type="match status" value="1"/>
</dbReference>
<accession>A0A8H6DYQ3</accession>
<organism evidence="1 2">
    <name type="scientific">Cochliobolus sativus</name>
    <name type="common">Common root rot and spot blotch fungus</name>
    <name type="synonym">Bipolaris sorokiniana</name>
    <dbReference type="NCBI Taxonomy" id="45130"/>
    <lineage>
        <taxon>Eukaryota</taxon>
        <taxon>Fungi</taxon>
        <taxon>Dikarya</taxon>
        <taxon>Ascomycota</taxon>
        <taxon>Pezizomycotina</taxon>
        <taxon>Dothideomycetes</taxon>
        <taxon>Pleosporomycetidae</taxon>
        <taxon>Pleosporales</taxon>
        <taxon>Pleosporineae</taxon>
        <taxon>Pleosporaceae</taxon>
        <taxon>Bipolaris</taxon>
    </lineage>
</organism>
<dbReference type="InterPro" id="IPR008949">
    <property type="entry name" value="Isoprenoid_synthase_dom_sf"/>
</dbReference>
<dbReference type="Proteomes" id="UP000624244">
    <property type="component" value="Unassembled WGS sequence"/>
</dbReference>
<evidence type="ECO:0000313" key="1">
    <source>
        <dbReference type="EMBL" id="KAF5852962.1"/>
    </source>
</evidence>
<dbReference type="AlphaFoldDB" id="A0A8H6DYQ3"/>
<protein>
    <submittedName>
        <fullName evidence="1">Uncharacterized protein</fullName>
    </submittedName>
</protein>
<name>A0A8H6DYQ3_COCSA</name>